<sequence>MGNPVTVSKALSETISSQDEKGILAASWTSNHYNGVSPLRWVGSVGILKEFMNTKRPVKFAQCFVFAGVFTTKSLRDRIANLREIRNKYKPNYFTSQGNEDVVFEGFMDADFIMIGSNFDVSGLLKNTSHRSRTVEGKLVCETVTYMGKRVNVIKSQGFRALIKPKQGNILIIVSNVSLLYTLNRFRLICKNTF</sequence>
<dbReference type="Proteomes" id="UP001217089">
    <property type="component" value="Unassembled WGS sequence"/>
</dbReference>
<name>A0ABQ9E4W6_TEGGR</name>
<evidence type="ECO:0000313" key="1">
    <source>
        <dbReference type="EMBL" id="KAJ8298602.1"/>
    </source>
</evidence>
<dbReference type="SUPFAM" id="SSF49309">
    <property type="entry name" value="Transglutaminase, two C-terminal domains"/>
    <property type="match status" value="1"/>
</dbReference>
<dbReference type="SUPFAM" id="SSF54001">
    <property type="entry name" value="Cysteine proteinases"/>
    <property type="match status" value="1"/>
</dbReference>
<accession>A0ABQ9E4W6</accession>
<dbReference type="Gene3D" id="3.90.260.10">
    <property type="entry name" value="Transglutaminase-like"/>
    <property type="match status" value="1"/>
</dbReference>
<dbReference type="InterPro" id="IPR013783">
    <property type="entry name" value="Ig-like_fold"/>
</dbReference>
<dbReference type="Gene3D" id="2.60.40.10">
    <property type="entry name" value="Immunoglobulins"/>
    <property type="match status" value="1"/>
</dbReference>
<gene>
    <name evidence="1" type="ORF">KUTeg_022662</name>
</gene>
<dbReference type="PANTHER" id="PTHR11590">
    <property type="entry name" value="PROTEIN-GLUTAMINE GAMMA-GLUTAMYLTRANSFERASE"/>
    <property type="match status" value="1"/>
</dbReference>
<dbReference type="InterPro" id="IPR050779">
    <property type="entry name" value="Transglutaminase"/>
</dbReference>
<dbReference type="InterPro" id="IPR038765">
    <property type="entry name" value="Papain-like_cys_pep_sf"/>
</dbReference>
<dbReference type="InterPro" id="IPR036985">
    <property type="entry name" value="Transglutaminase-like_sf"/>
</dbReference>
<organism evidence="1 2">
    <name type="scientific">Tegillarca granosa</name>
    <name type="common">Malaysian cockle</name>
    <name type="synonym">Anadara granosa</name>
    <dbReference type="NCBI Taxonomy" id="220873"/>
    <lineage>
        <taxon>Eukaryota</taxon>
        <taxon>Metazoa</taxon>
        <taxon>Spiralia</taxon>
        <taxon>Lophotrochozoa</taxon>
        <taxon>Mollusca</taxon>
        <taxon>Bivalvia</taxon>
        <taxon>Autobranchia</taxon>
        <taxon>Pteriomorphia</taxon>
        <taxon>Arcoida</taxon>
        <taxon>Arcoidea</taxon>
        <taxon>Arcidae</taxon>
        <taxon>Tegillarca</taxon>
    </lineage>
</organism>
<dbReference type="PANTHER" id="PTHR11590:SF40">
    <property type="entry name" value="HEMOCYTE PROTEIN-GLUTAMINE GAMMA-GLUTAMYLTRANSFERASE-LIKE PROTEIN"/>
    <property type="match status" value="1"/>
</dbReference>
<proteinExistence type="predicted"/>
<reference evidence="1 2" key="1">
    <citation type="submission" date="2022-12" db="EMBL/GenBank/DDBJ databases">
        <title>Chromosome-level genome of Tegillarca granosa.</title>
        <authorList>
            <person name="Kim J."/>
        </authorList>
    </citation>
    <scope>NUCLEOTIDE SEQUENCE [LARGE SCALE GENOMIC DNA]</scope>
    <source>
        <strain evidence="1">Teg-2019</strain>
        <tissue evidence="1">Adductor muscle</tissue>
    </source>
</reference>
<protein>
    <submittedName>
        <fullName evidence="1">Uncharacterized protein</fullName>
    </submittedName>
</protein>
<keyword evidence="2" id="KW-1185">Reference proteome</keyword>
<dbReference type="EMBL" id="JARBDR010000921">
    <property type="protein sequence ID" value="KAJ8298602.1"/>
    <property type="molecule type" value="Genomic_DNA"/>
</dbReference>
<evidence type="ECO:0000313" key="2">
    <source>
        <dbReference type="Proteomes" id="UP001217089"/>
    </source>
</evidence>
<comment type="caution">
    <text evidence="1">The sequence shown here is derived from an EMBL/GenBank/DDBJ whole genome shotgun (WGS) entry which is preliminary data.</text>
</comment>
<dbReference type="InterPro" id="IPR036238">
    <property type="entry name" value="Transglutaminase_C_sf"/>
</dbReference>